<dbReference type="STRING" id="1464123.SAMN05444126_10771"/>
<dbReference type="GO" id="GO:0010181">
    <property type="term" value="F:FMN binding"/>
    <property type="evidence" value="ECO:0007669"/>
    <property type="project" value="InterPro"/>
</dbReference>
<reference evidence="6" key="1">
    <citation type="submission" date="2016-10" db="EMBL/GenBank/DDBJ databases">
        <authorList>
            <person name="de Groot N.N."/>
        </authorList>
    </citation>
    <scope>NUCLEOTIDE SEQUENCE [LARGE SCALE GENOMIC DNA]</scope>
    <source>
        <strain evidence="6">10nlg</strain>
    </source>
</reference>
<evidence type="ECO:0000259" key="4">
    <source>
        <dbReference type="SMART" id="SM00903"/>
    </source>
</evidence>
<dbReference type="InterPro" id="IPR002563">
    <property type="entry name" value="Flavin_Rdtase-like_dom"/>
</dbReference>
<sequence>MLHPVNHIVMHTYPGLIALVTAKSGDTANVMAAGWHSYMSADPPIYGVAVANERFTHHLIVESGAFAVNFVSADYTSLIDGAGKLSGYNGDKFHRIGSNWFPGEKTSAPIMNEAYIAYECEMIESRTYGDHDWVSGNITQFYQDKPSFFDNGQPDFEKLKLPLFFGNSEYLIPDHETARKKMKDFT</sequence>
<protein>
    <submittedName>
        <fullName evidence="5">NADH-FMN oxidoreductase RutF, flavin reductase (DIM6/NTAB) family</fullName>
    </submittedName>
</protein>
<gene>
    <name evidence="5" type="ORF">SAMN05444126_10771</name>
</gene>
<keyword evidence="2" id="KW-0285">Flavoprotein</keyword>
<dbReference type="PANTHER" id="PTHR43567:SF1">
    <property type="entry name" value="FLAVOREDOXIN"/>
    <property type="match status" value="1"/>
</dbReference>
<dbReference type="SUPFAM" id="SSF50475">
    <property type="entry name" value="FMN-binding split barrel"/>
    <property type="match status" value="1"/>
</dbReference>
<evidence type="ECO:0000313" key="6">
    <source>
        <dbReference type="Proteomes" id="UP000199318"/>
    </source>
</evidence>
<proteinExistence type="inferred from homology"/>
<dbReference type="SMART" id="SM00903">
    <property type="entry name" value="Flavin_Reduct"/>
    <property type="match status" value="1"/>
</dbReference>
<dbReference type="InterPro" id="IPR052174">
    <property type="entry name" value="Flavoredoxin"/>
</dbReference>
<dbReference type="AlphaFoldDB" id="A0A1H9SN50"/>
<comment type="cofactor">
    <cofactor evidence="1">
        <name>FMN</name>
        <dbReference type="ChEBI" id="CHEBI:58210"/>
    </cofactor>
</comment>
<evidence type="ECO:0000256" key="1">
    <source>
        <dbReference type="ARBA" id="ARBA00001917"/>
    </source>
</evidence>
<evidence type="ECO:0000256" key="2">
    <source>
        <dbReference type="ARBA" id="ARBA00022630"/>
    </source>
</evidence>
<comment type="similarity">
    <text evidence="3">Belongs to the flavoredoxin family.</text>
</comment>
<dbReference type="Pfam" id="PF01613">
    <property type="entry name" value="Flavin_Reduct"/>
    <property type="match status" value="1"/>
</dbReference>
<dbReference type="EMBL" id="FOGV01000007">
    <property type="protein sequence ID" value="SER86165.1"/>
    <property type="molecule type" value="Genomic_DNA"/>
</dbReference>
<dbReference type="PANTHER" id="PTHR43567">
    <property type="entry name" value="FLAVOREDOXIN-RELATED-RELATED"/>
    <property type="match status" value="1"/>
</dbReference>
<dbReference type="Gene3D" id="2.30.110.10">
    <property type="entry name" value="Electron Transport, Fmn-binding Protein, Chain A"/>
    <property type="match status" value="1"/>
</dbReference>
<evidence type="ECO:0000256" key="3">
    <source>
        <dbReference type="ARBA" id="ARBA00038054"/>
    </source>
</evidence>
<dbReference type="Proteomes" id="UP000199318">
    <property type="component" value="Unassembled WGS sequence"/>
</dbReference>
<name>A0A1H9SN50_9BACI</name>
<organism evidence="5 6">
    <name type="scientific">Salisediminibacterium halotolerans</name>
    <dbReference type="NCBI Taxonomy" id="517425"/>
    <lineage>
        <taxon>Bacteria</taxon>
        <taxon>Bacillati</taxon>
        <taxon>Bacillota</taxon>
        <taxon>Bacilli</taxon>
        <taxon>Bacillales</taxon>
        <taxon>Bacillaceae</taxon>
        <taxon>Salisediminibacterium</taxon>
    </lineage>
</organism>
<comment type="caution">
    <text evidence="5">The sequence shown here is derived from an EMBL/GenBank/DDBJ whole genome shotgun (WGS) entry which is preliminary data.</text>
</comment>
<keyword evidence="6" id="KW-1185">Reference proteome</keyword>
<feature type="domain" description="Flavin reductase like" evidence="4">
    <location>
        <begin position="10"/>
        <end position="151"/>
    </location>
</feature>
<accession>A0A1H9SN50</accession>
<evidence type="ECO:0000313" key="5">
    <source>
        <dbReference type="EMBL" id="SER86165.1"/>
    </source>
</evidence>
<dbReference type="InterPro" id="IPR012349">
    <property type="entry name" value="Split_barrel_FMN-bd"/>
</dbReference>
<dbReference type="GO" id="GO:0016646">
    <property type="term" value="F:oxidoreductase activity, acting on the CH-NH group of donors, NAD or NADP as acceptor"/>
    <property type="evidence" value="ECO:0007669"/>
    <property type="project" value="UniProtKB-ARBA"/>
</dbReference>
<dbReference type="RefSeq" id="WP_245729770.1">
    <property type="nucleotide sequence ID" value="NZ_FOGV01000007.1"/>
</dbReference>